<name>A0A2U0U1F1_9BACT</name>
<evidence type="ECO:0000256" key="5">
    <source>
        <dbReference type="ARBA" id="ARBA00022519"/>
    </source>
</evidence>
<dbReference type="PROSITE" id="PS52015">
    <property type="entry name" value="TONB_CTD"/>
    <property type="match status" value="1"/>
</dbReference>
<comment type="similarity">
    <text evidence="2">Belongs to the TonB family.</text>
</comment>
<dbReference type="GO" id="GO:0031992">
    <property type="term" value="F:energy transducer activity"/>
    <property type="evidence" value="ECO:0007669"/>
    <property type="project" value="TreeGrafter"/>
</dbReference>
<evidence type="ECO:0000313" key="12">
    <source>
        <dbReference type="EMBL" id="PVX49780.1"/>
    </source>
</evidence>
<dbReference type="InterPro" id="IPR037682">
    <property type="entry name" value="TonB_C"/>
</dbReference>
<feature type="transmembrane region" description="Helical" evidence="10">
    <location>
        <begin position="37"/>
        <end position="56"/>
    </location>
</feature>
<dbReference type="FunFam" id="3.30.1150.10:FF:000002">
    <property type="entry name" value="Energy transducer TonB"/>
    <property type="match status" value="1"/>
</dbReference>
<dbReference type="OrthoDB" id="9814002at2"/>
<organism evidence="12 13">
    <name type="scientific">Hallella colorans</name>
    <dbReference type="NCBI Taxonomy" id="1703337"/>
    <lineage>
        <taxon>Bacteria</taxon>
        <taxon>Pseudomonadati</taxon>
        <taxon>Bacteroidota</taxon>
        <taxon>Bacteroidia</taxon>
        <taxon>Bacteroidales</taxon>
        <taxon>Prevotellaceae</taxon>
        <taxon>Hallella</taxon>
    </lineage>
</organism>
<evidence type="ECO:0000313" key="13">
    <source>
        <dbReference type="Proteomes" id="UP000245870"/>
    </source>
</evidence>
<evidence type="ECO:0000256" key="7">
    <source>
        <dbReference type="ARBA" id="ARBA00022927"/>
    </source>
</evidence>
<dbReference type="GO" id="GO:0015031">
    <property type="term" value="P:protein transport"/>
    <property type="evidence" value="ECO:0007669"/>
    <property type="project" value="UniProtKB-KW"/>
</dbReference>
<evidence type="ECO:0000256" key="10">
    <source>
        <dbReference type="SAM" id="Phobius"/>
    </source>
</evidence>
<keyword evidence="5" id="KW-0997">Cell inner membrane</keyword>
<evidence type="ECO:0000256" key="3">
    <source>
        <dbReference type="ARBA" id="ARBA00022448"/>
    </source>
</evidence>
<dbReference type="Pfam" id="PF03544">
    <property type="entry name" value="TonB_C"/>
    <property type="match status" value="1"/>
</dbReference>
<accession>A0A2U0U1F1</accession>
<protein>
    <submittedName>
        <fullName evidence="12">Protein TonB</fullName>
    </submittedName>
</protein>
<dbReference type="GO" id="GO:0098797">
    <property type="term" value="C:plasma membrane protein complex"/>
    <property type="evidence" value="ECO:0007669"/>
    <property type="project" value="TreeGrafter"/>
</dbReference>
<dbReference type="InterPro" id="IPR051045">
    <property type="entry name" value="TonB-dependent_transducer"/>
</dbReference>
<evidence type="ECO:0000256" key="9">
    <source>
        <dbReference type="ARBA" id="ARBA00023136"/>
    </source>
</evidence>
<proteinExistence type="inferred from homology"/>
<dbReference type="InterPro" id="IPR006260">
    <property type="entry name" value="TonB/TolA_C"/>
</dbReference>
<dbReference type="NCBIfam" id="TIGR01352">
    <property type="entry name" value="tonB_Cterm"/>
    <property type="match status" value="1"/>
</dbReference>
<dbReference type="EMBL" id="QENY01000019">
    <property type="protein sequence ID" value="PVX49780.1"/>
    <property type="molecule type" value="Genomic_DNA"/>
</dbReference>
<dbReference type="GO" id="GO:0055085">
    <property type="term" value="P:transmembrane transport"/>
    <property type="evidence" value="ECO:0007669"/>
    <property type="project" value="InterPro"/>
</dbReference>
<comment type="caution">
    <text evidence="12">The sequence shown here is derived from an EMBL/GenBank/DDBJ whole genome shotgun (WGS) entry which is preliminary data.</text>
</comment>
<reference evidence="12 13" key="1">
    <citation type="submission" date="2018-05" db="EMBL/GenBank/DDBJ databases">
        <title>Genomic Encyclopedia of Type Strains, Phase IV (KMG-IV): sequencing the most valuable type-strain genomes for metagenomic binning, comparative biology and taxonomic classification.</title>
        <authorList>
            <person name="Goeker M."/>
        </authorList>
    </citation>
    <scope>NUCLEOTIDE SEQUENCE [LARGE SCALE GENOMIC DNA]</scope>
    <source>
        <strain evidence="12 13">DSM 100333</strain>
    </source>
</reference>
<keyword evidence="6 10" id="KW-0812">Transmembrane</keyword>
<dbReference type="AlphaFoldDB" id="A0A2U0U1F1"/>
<dbReference type="PANTHER" id="PTHR33446:SF2">
    <property type="entry name" value="PROTEIN TONB"/>
    <property type="match status" value="1"/>
</dbReference>
<gene>
    <name evidence="12" type="ORF">C7379_11939</name>
</gene>
<evidence type="ECO:0000256" key="2">
    <source>
        <dbReference type="ARBA" id="ARBA00006555"/>
    </source>
</evidence>
<keyword evidence="4" id="KW-1003">Cell membrane</keyword>
<keyword evidence="3" id="KW-0813">Transport</keyword>
<sequence>MAKIDVTTNAWTDLIFEGRNKEFGAYKLRRTTPKRNIYSIVVITLLAALFIAFYIAKSAYDRYQSAHQKNEQVTELSALNQPKKKAEVKRKDIQIPEKKQEVVKEVKSSIKFTAPVIKKDKDVKPEEEMKTQEDLMKTNTAIGALDVKGNSEKGEVLKVTERVADEPVKPNKPEVENKVFDVVEQMPKFPGGDAALMKYLSENIKYPVVAQENGVQGRVTVSFVVERDGSITDVKIVRSVDPSLDREAQRVVRSMPKWIPGKQNGSAVRVKYNVPVQFRLQ</sequence>
<evidence type="ECO:0000256" key="4">
    <source>
        <dbReference type="ARBA" id="ARBA00022475"/>
    </source>
</evidence>
<dbReference type="SUPFAM" id="SSF74653">
    <property type="entry name" value="TolA/TonB C-terminal domain"/>
    <property type="match status" value="1"/>
</dbReference>
<evidence type="ECO:0000256" key="6">
    <source>
        <dbReference type="ARBA" id="ARBA00022692"/>
    </source>
</evidence>
<comment type="subcellular location">
    <subcellularLocation>
        <location evidence="1">Cell inner membrane</location>
        <topology evidence="1">Single-pass membrane protein</topology>
        <orientation evidence="1">Periplasmic side</orientation>
    </subcellularLocation>
</comment>
<evidence type="ECO:0000256" key="1">
    <source>
        <dbReference type="ARBA" id="ARBA00004383"/>
    </source>
</evidence>
<evidence type="ECO:0000259" key="11">
    <source>
        <dbReference type="PROSITE" id="PS52015"/>
    </source>
</evidence>
<keyword evidence="7" id="KW-0653">Protein transport</keyword>
<dbReference type="RefSeq" id="WP_116617139.1">
    <property type="nucleotide sequence ID" value="NZ_CALDWB010000012.1"/>
</dbReference>
<dbReference type="Proteomes" id="UP000245870">
    <property type="component" value="Unassembled WGS sequence"/>
</dbReference>
<keyword evidence="13" id="KW-1185">Reference proteome</keyword>
<keyword evidence="8 10" id="KW-1133">Transmembrane helix</keyword>
<keyword evidence="9 10" id="KW-0472">Membrane</keyword>
<evidence type="ECO:0000256" key="8">
    <source>
        <dbReference type="ARBA" id="ARBA00022989"/>
    </source>
</evidence>
<dbReference type="PANTHER" id="PTHR33446">
    <property type="entry name" value="PROTEIN TONB-RELATED"/>
    <property type="match status" value="1"/>
</dbReference>
<dbReference type="Gene3D" id="3.30.1150.10">
    <property type="match status" value="1"/>
</dbReference>
<feature type="domain" description="TonB C-terminal" evidence="11">
    <location>
        <begin position="191"/>
        <end position="281"/>
    </location>
</feature>